<feature type="domain" description="Ig-like" evidence="3">
    <location>
        <begin position="39"/>
        <end position="131"/>
    </location>
</feature>
<dbReference type="KEGG" id="caua:113107551"/>
<keyword evidence="2" id="KW-0732">Signal</keyword>
<evidence type="ECO:0000259" key="3">
    <source>
        <dbReference type="PROSITE" id="PS50835"/>
    </source>
</evidence>
<evidence type="ECO:0000256" key="1">
    <source>
        <dbReference type="SAM" id="Phobius"/>
    </source>
</evidence>
<dbReference type="PROSITE" id="PS50835">
    <property type="entry name" value="IG_LIKE"/>
    <property type="match status" value="1"/>
</dbReference>
<dbReference type="SUPFAM" id="SSF48726">
    <property type="entry name" value="Immunoglobulin"/>
    <property type="match status" value="1"/>
</dbReference>
<dbReference type="GeneID" id="113107551"/>
<feature type="chain" id="PRO_5028370289" evidence="2">
    <location>
        <begin position="27"/>
        <end position="208"/>
    </location>
</feature>
<feature type="signal peptide" evidence="2">
    <location>
        <begin position="1"/>
        <end position="26"/>
    </location>
</feature>
<evidence type="ECO:0000313" key="4">
    <source>
        <dbReference type="Proteomes" id="UP000515129"/>
    </source>
</evidence>
<gene>
    <name evidence="5" type="primary">LOC113107551</name>
</gene>
<dbReference type="InterPro" id="IPR013106">
    <property type="entry name" value="Ig_V-set"/>
</dbReference>
<keyword evidence="1" id="KW-0472">Membrane</keyword>
<keyword evidence="1" id="KW-1133">Transmembrane helix</keyword>
<dbReference type="Proteomes" id="UP000515129">
    <property type="component" value="Chromosome 8"/>
</dbReference>
<feature type="transmembrane region" description="Helical" evidence="1">
    <location>
        <begin position="174"/>
        <end position="197"/>
    </location>
</feature>
<evidence type="ECO:0000313" key="5">
    <source>
        <dbReference type="RefSeq" id="XP_026125932.1"/>
    </source>
</evidence>
<accession>A0A6P6PYS2</accession>
<dbReference type="InterPro" id="IPR007110">
    <property type="entry name" value="Ig-like_dom"/>
</dbReference>
<dbReference type="Gene3D" id="2.60.40.10">
    <property type="entry name" value="Immunoglobulins"/>
    <property type="match status" value="1"/>
</dbReference>
<evidence type="ECO:0000256" key="2">
    <source>
        <dbReference type="SAM" id="SignalP"/>
    </source>
</evidence>
<dbReference type="PANTHER" id="PTHR15193:SF1">
    <property type="entry name" value="CD83 ANTIGEN"/>
    <property type="match status" value="1"/>
</dbReference>
<dbReference type="RefSeq" id="XP_026125932.1">
    <property type="nucleotide sequence ID" value="XM_026270147.1"/>
</dbReference>
<keyword evidence="4" id="KW-1185">Reference proteome</keyword>
<dbReference type="SMART" id="SM00409">
    <property type="entry name" value="IG"/>
    <property type="match status" value="1"/>
</dbReference>
<proteinExistence type="predicted"/>
<dbReference type="OrthoDB" id="9422899at2759"/>
<sequence length="208" mass="23202">MRISHVTSAIMNRLIVLALTLDIVVGSDEVTFVTASCRDDITLHCTFHKNCQNYTSVTWYKFNDNSSDGASKMTIVIKSENVIQTDKHNNSLSLDKNASLVLRKVTPAKSGIYMCLIRAKAGGMNCQNRVRLNISDCVSTASPIIFNFSTKFTNESWANISIPLPRVNDESVLFVLWGCVGLAVSKLVLSAFCIWVFKELSKLKRRET</sequence>
<dbReference type="InterPro" id="IPR013783">
    <property type="entry name" value="Ig-like_fold"/>
</dbReference>
<keyword evidence="1" id="KW-0812">Transmembrane</keyword>
<dbReference type="InterPro" id="IPR003599">
    <property type="entry name" value="Ig_sub"/>
</dbReference>
<dbReference type="Pfam" id="PF07686">
    <property type="entry name" value="V-set"/>
    <property type="match status" value="1"/>
</dbReference>
<dbReference type="AlphaFoldDB" id="A0A6P6PYS2"/>
<protein>
    <submittedName>
        <fullName evidence="5">Uncharacterized protein LOC113107551</fullName>
    </submittedName>
</protein>
<reference evidence="5" key="1">
    <citation type="submission" date="2025-08" db="UniProtKB">
        <authorList>
            <consortium name="RefSeq"/>
        </authorList>
    </citation>
    <scope>IDENTIFICATION</scope>
    <source>
        <strain evidence="5">Wakin</strain>
        <tissue evidence="5">Muscle</tissue>
    </source>
</reference>
<dbReference type="InterPro" id="IPR036179">
    <property type="entry name" value="Ig-like_dom_sf"/>
</dbReference>
<name>A0A6P6PYS2_CARAU</name>
<dbReference type="PANTHER" id="PTHR15193">
    <property type="entry name" value="CD83 ANTIGEN"/>
    <property type="match status" value="1"/>
</dbReference>
<organism evidence="4 5">
    <name type="scientific">Carassius auratus</name>
    <name type="common">Goldfish</name>
    <dbReference type="NCBI Taxonomy" id="7957"/>
    <lineage>
        <taxon>Eukaryota</taxon>
        <taxon>Metazoa</taxon>
        <taxon>Chordata</taxon>
        <taxon>Craniata</taxon>
        <taxon>Vertebrata</taxon>
        <taxon>Euteleostomi</taxon>
        <taxon>Actinopterygii</taxon>
        <taxon>Neopterygii</taxon>
        <taxon>Teleostei</taxon>
        <taxon>Ostariophysi</taxon>
        <taxon>Cypriniformes</taxon>
        <taxon>Cyprinidae</taxon>
        <taxon>Cyprininae</taxon>
        <taxon>Carassius</taxon>
    </lineage>
</organism>